<evidence type="ECO:0000313" key="2">
    <source>
        <dbReference type="EMBL" id="GEO19066.1"/>
    </source>
</evidence>
<dbReference type="RefSeq" id="WP_246690577.1">
    <property type="nucleotide sequence ID" value="NZ_BJYU01000310.1"/>
</dbReference>
<evidence type="ECO:0000259" key="1">
    <source>
        <dbReference type="PROSITE" id="PS50125"/>
    </source>
</evidence>
<accession>A0A512C4C4</accession>
<dbReference type="Pfam" id="PF00211">
    <property type="entry name" value="Guanylate_cyc"/>
    <property type="match status" value="1"/>
</dbReference>
<dbReference type="InterPro" id="IPR029787">
    <property type="entry name" value="Nucleotide_cyclase"/>
</dbReference>
<organism evidence="2 3">
    <name type="scientific">Microvirga aerophila</name>
    <dbReference type="NCBI Taxonomy" id="670291"/>
    <lineage>
        <taxon>Bacteria</taxon>
        <taxon>Pseudomonadati</taxon>
        <taxon>Pseudomonadota</taxon>
        <taxon>Alphaproteobacteria</taxon>
        <taxon>Hyphomicrobiales</taxon>
        <taxon>Methylobacteriaceae</taxon>
        <taxon>Microvirga</taxon>
    </lineage>
</organism>
<dbReference type="AlphaFoldDB" id="A0A512C4C4"/>
<dbReference type="PANTHER" id="PTHR43081">
    <property type="entry name" value="ADENYLATE CYCLASE, TERMINAL-DIFFERENTIATION SPECIFIC-RELATED"/>
    <property type="match status" value="1"/>
</dbReference>
<name>A0A512C4C4_9HYPH</name>
<gene>
    <name evidence="2" type="ORF">MAE02_67620</name>
</gene>
<feature type="domain" description="Guanylate cyclase" evidence="1">
    <location>
        <begin position="26"/>
        <end position="140"/>
    </location>
</feature>
<dbReference type="CDD" id="cd07302">
    <property type="entry name" value="CHD"/>
    <property type="match status" value="1"/>
</dbReference>
<reference evidence="2 3" key="1">
    <citation type="submission" date="2019-07" db="EMBL/GenBank/DDBJ databases">
        <title>Whole genome shotgun sequence of Microvirga aerophila NBRC 106136.</title>
        <authorList>
            <person name="Hosoyama A."/>
            <person name="Uohara A."/>
            <person name="Ohji S."/>
            <person name="Ichikawa N."/>
        </authorList>
    </citation>
    <scope>NUCLEOTIDE SEQUENCE [LARGE SCALE GENOMIC DNA]</scope>
    <source>
        <strain evidence="2 3">NBRC 106136</strain>
    </source>
</reference>
<dbReference type="GO" id="GO:0006171">
    <property type="term" value="P:cAMP biosynthetic process"/>
    <property type="evidence" value="ECO:0007669"/>
    <property type="project" value="TreeGrafter"/>
</dbReference>
<dbReference type="PROSITE" id="PS50125">
    <property type="entry name" value="GUANYLATE_CYCLASE_2"/>
    <property type="match status" value="1"/>
</dbReference>
<dbReference type="GO" id="GO:0035556">
    <property type="term" value="P:intracellular signal transduction"/>
    <property type="evidence" value="ECO:0007669"/>
    <property type="project" value="InterPro"/>
</dbReference>
<dbReference type="SUPFAM" id="SSF55073">
    <property type="entry name" value="Nucleotide cyclase"/>
    <property type="match status" value="1"/>
</dbReference>
<dbReference type="Gene3D" id="3.30.70.1230">
    <property type="entry name" value="Nucleotide cyclase"/>
    <property type="match status" value="1"/>
</dbReference>
<proteinExistence type="predicted"/>
<comment type="caution">
    <text evidence="2">The sequence shown here is derived from an EMBL/GenBank/DDBJ whole genome shotgun (WGS) entry which is preliminary data.</text>
</comment>
<dbReference type="PANTHER" id="PTHR43081:SF19">
    <property type="entry name" value="PH-SENSITIVE ADENYLATE CYCLASE RV1264"/>
    <property type="match status" value="1"/>
</dbReference>
<dbReference type="SMART" id="SM00044">
    <property type="entry name" value="CYCc"/>
    <property type="match status" value="1"/>
</dbReference>
<keyword evidence="3" id="KW-1185">Reference proteome</keyword>
<protein>
    <recommendedName>
        <fullName evidence="1">Guanylate cyclase domain-containing protein</fullName>
    </recommendedName>
</protein>
<dbReference type="InterPro" id="IPR050697">
    <property type="entry name" value="Adenylyl/Guanylyl_Cyclase_3/4"/>
</dbReference>
<dbReference type="InterPro" id="IPR001054">
    <property type="entry name" value="A/G_cyclase"/>
</dbReference>
<dbReference type="GO" id="GO:0004016">
    <property type="term" value="F:adenylate cyclase activity"/>
    <property type="evidence" value="ECO:0007669"/>
    <property type="project" value="UniProtKB-ARBA"/>
</dbReference>
<sequence length="324" mass="35112">MSIPPRRPLPEFAIVEAPPVERKLVAILAADVAGYSRMMHQDEDATLATLTTHRTRIDDLITTGRGQISGTAGDSVLAEFASVVDAVHCAVAIQQVLYRANADLPPERRMRLRIGLNIGDVLVKDGTIFGDGVNVASRLESLAEPGSVCITRGVRDHIRDRGDYTFEDLGEHSVKNIGRPVRAFRIIFDPDGTTELGETAGASEPSFSSGLTPDVSQDAIELEFWQSVQASGEVDEYGAYLERYPDGIFAPLARDRLAKPETLERPPSAPEGSAVELAFWDTVKDSDNPAMFQAYLEQFPSGAFKALAEIRLTELGNADKDGAG</sequence>
<dbReference type="EMBL" id="BJYU01000310">
    <property type="protein sequence ID" value="GEO19066.1"/>
    <property type="molecule type" value="Genomic_DNA"/>
</dbReference>
<dbReference type="Proteomes" id="UP000321085">
    <property type="component" value="Unassembled WGS sequence"/>
</dbReference>
<evidence type="ECO:0000313" key="3">
    <source>
        <dbReference type="Proteomes" id="UP000321085"/>
    </source>
</evidence>